<dbReference type="InterPro" id="IPR001173">
    <property type="entry name" value="Glyco_trans_2-like"/>
</dbReference>
<dbReference type="PANTHER" id="PTHR43179">
    <property type="entry name" value="RHAMNOSYLTRANSFERASE WBBL"/>
    <property type="match status" value="1"/>
</dbReference>
<dbReference type="SUPFAM" id="SSF53448">
    <property type="entry name" value="Nucleotide-diphospho-sugar transferases"/>
    <property type="match status" value="1"/>
</dbReference>
<organism evidence="2 3">
    <name type="scientific">Candidatus Yanofskybacteria bacterium GW2011_GWA1_41_6</name>
    <dbReference type="NCBI Taxonomy" id="1619020"/>
    <lineage>
        <taxon>Bacteria</taxon>
        <taxon>Candidatus Yanofskyibacteriota</taxon>
    </lineage>
</organism>
<sequence length="190" mass="21682">MALISIIIVNYKNAPLLRLCLKSLQRIISPPTDGLFTHEIIVIDASADVDTTYVAIEEFPHVRYVPFKKNIGYTRGVNEGLKIAKGDFMFIMNADIIPLEGSLETMYAYMKDHPEIGLLGPQLLNFDGSTQQSCFRFYTPLTIIYRRTFLRKLPFVKNILNRFLMKDKDLTQPLAVDWLMGSALMVSKKT</sequence>
<feature type="domain" description="Glycosyltransferase 2-like" evidence="1">
    <location>
        <begin position="5"/>
        <end position="133"/>
    </location>
</feature>
<name>A0A0G0ZLD2_9BACT</name>
<evidence type="ECO:0000313" key="3">
    <source>
        <dbReference type="Proteomes" id="UP000034380"/>
    </source>
</evidence>
<dbReference type="PANTHER" id="PTHR43179:SF7">
    <property type="entry name" value="RHAMNOSYLTRANSFERASE WBBL"/>
    <property type="match status" value="1"/>
</dbReference>
<dbReference type="Pfam" id="PF00535">
    <property type="entry name" value="Glycos_transf_2"/>
    <property type="match status" value="1"/>
</dbReference>
<keyword evidence="2" id="KW-0808">Transferase</keyword>
<dbReference type="EMBL" id="LCBQ01000008">
    <property type="protein sequence ID" value="KKS13778.1"/>
    <property type="molecule type" value="Genomic_DNA"/>
</dbReference>
<reference evidence="2 3" key="1">
    <citation type="journal article" date="2015" name="Nature">
        <title>rRNA introns, odd ribosomes, and small enigmatic genomes across a large radiation of phyla.</title>
        <authorList>
            <person name="Brown C.T."/>
            <person name="Hug L.A."/>
            <person name="Thomas B.C."/>
            <person name="Sharon I."/>
            <person name="Castelle C.J."/>
            <person name="Singh A."/>
            <person name="Wilkins M.J."/>
            <person name="Williams K.H."/>
            <person name="Banfield J.F."/>
        </authorList>
    </citation>
    <scope>NUCLEOTIDE SEQUENCE [LARGE SCALE GENOMIC DNA]</scope>
</reference>
<evidence type="ECO:0000259" key="1">
    <source>
        <dbReference type="Pfam" id="PF00535"/>
    </source>
</evidence>
<comment type="caution">
    <text evidence="2">The sequence shown here is derived from an EMBL/GenBank/DDBJ whole genome shotgun (WGS) entry which is preliminary data.</text>
</comment>
<evidence type="ECO:0000313" key="2">
    <source>
        <dbReference type="EMBL" id="KKS13778.1"/>
    </source>
</evidence>
<accession>A0A0G0ZLD2</accession>
<protein>
    <submittedName>
        <fullName evidence="2">Glycosyl transferase family 2</fullName>
    </submittedName>
</protein>
<gene>
    <name evidence="2" type="ORF">UU70_C0008G0001</name>
</gene>
<feature type="non-terminal residue" evidence="2">
    <location>
        <position position="190"/>
    </location>
</feature>
<dbReference type="Gene3D" id="3.90.550.10">
    <property type="entry name" value="Spore Coat Polysaccharide Biosynthesis Protein SpsA, Chain A"/>
    <property type="match status" value="1"/>
</dbReference>
<dbReference type="AlphaFoldDB" id="A0A0G0ZLD2"/>
<proteinExistence type="predicted"/>
<dbReference type="InterPro" id="IPR029044">
    <property type="entry name" value="Nucleotide-diphossugar_trans"/>
</dbReference>
<dbReference type="Proteomes" id="UP000034380">
    <property type="component" value="Unassembled WGS sequence"/>
</dbReference>
<dbReference type="GO" id="GO:0016740">
    <property type="term" value="F:transferase activity"/>
    <property type="evidence" value="ECO:0007669"/>
    <property type="project" value="UniProtKB-KW"/>
</dbReference>